<organism evidence="2 3">
    <name type="scientific">Streptacidiphilus cavernicola</name>
    <dbReference type="NCBI Taxonomy" id="3342716"/>
    <lineage>
        <taxon>Bacteria</taxon>
        <taxon>Bacillati</taxon>
        <taxon>Actinomycetota</taxon>
        <taxon>Actinomycetes</taxon>
        <taxon>Kitasatosporales</taxon>
        <taxon>Streptomycetaceae</taxon>
        <taxon>Streptacidiphilus</taxon>
    </lineage>
</organism>
<dbReference type="RefSeq" id="WP_380537920.1">
    <property type="nucleotide sequence ID" value="NZ_JBHFAB010000015.1"/>
</dbReference>
<evidence type="ECO:0000313" key="3">
    <source>
        <dbReference type="Proteomes" id="UP001592531"/>
    </source>
</evidence>
<evidence type="ECO:0000313" key="2">
    <source>
        <dbReference type="EMBL" id="MFC1419029.1"/>
    </source>
</evidence>
<evidence type="ECO:0000256" key="1">
    <source>
        <dbReference type="SAM" id="MobiDB-lite"/>
    </source>
</evidence>
<dbReference type="Pfam" id="PF05988">
    <property type="entry name" value="DUF899"/>
    <property type="match status" value="1"/>
</dbReference>
<name>A0ABV6VZ49_9ACTN</name>
<accession>A0ABV6VZ49</accession>
<sequence length="260" mass="28773">MTTTSGTASGSLPGKPPIVDLATWQAARDELLVREKAHTHEGDAIAAARRRLPMVEFDGKVEVVGPDGPVPFLDLFQGREELMVYKHMWHDGAPHQGQCEGCTNAAWHLRDAVYLNAAGISYAVLTTGRWDEVAPFVAFMGYSDPWYSVRDVEPPVGGSMGSLTCFLRDGDRVFLTYATTGRGNEAFSGSFALLDRTPYGRREAWEDNPEGWPEGNNPCWYWRLDVDGNPTWGPTGRPAPQWTRPDATPEETLGRQGDHH</sequence>
<gene>
    <name evidence="2" type="ORF">ACEZDE_20685</name>
</gene>
<keyword evidence="3" id="KW-1185">Reference proteome</keyword>
<reference evidence="2 3" key="1">
    <citation type="submission" date="2024-09" db="EMBL/GenBank/DDBJ databases">
        <authorList>
            <person name="Lee S.D."/>
        </authorList>
    </citation>
    <scope>NUCLEOTIDE SEQUENCE [LARGE SCALE GENOMIC DNA]</scope>
    <source>
        <strain evidence="2 3">N8-3</strain>
    </source>
</reference>
<feature type="region of interest" description="Disordered" evidence="1">
    <location>
        <begin position="232"/>
        <end position="260"/>
    </location>
</feature>
<comment type="caution">
    <text evidence="2">The sequence shown here is derived from an EMBL/GenBank/DDBJ whole genome shotgun (WGS) entry which is preliminary data.</text>
</comment>
<dbReference type="InterPro" id="IPR010296">
    <property type="entry name" value="DUF899_thioredox"/>
</dbReference>
<proteinExistence type="predicted"/>
<protein>
    <submittedName>
        <fullName evidence="2">DUF899 family protein</fullName>
    </submittedName>
</protein>
<dbReference type="Proteomes" id="UP001592531">
    <property type="component" value="Unassembled WGS sequence"/>
</dbReference>
<dbReference type="EMBL" id="JBHFAB010000015">
    <property type="protein sequence ID" value="MFC1419029.1"/>
    <property type="molecule type" value="Genomic_DNA"/>
</dbReference>